<dbReference type="AlphaFoldDB" id="A0A7H0H9N6"/>
<evidence type="ECO:0000313" key="1">
    <source>
        <dbReference type="EMBL" id="QNP57252.1"/>
    </source>
</evidence>
<accession>A0A7H0H9N6</accession>
<keyword evidence="2" id="KW-1185">Reference proteome</keyword>
<name>A0A7H0H9N6_9ACTN</name>
<evidence type="ECO:0000313" key="2">
    <source>
        <dbReference type="Proteomes" id="UP000516117"/>
    </source>
</evidence>
<dbReference type="Proteomes" id="UP000516117">
    <property type="component" value="Chromosome"/>
</dbReference>
<proteinExistence type="predicted"/>
<protein>
    <submittedName>
        <fullName evidence="1">DUF2017 family protein</fullName>
    </submittedName>
</protein>
<organism evidence="1 2">
    <name type="scientific">Tessaracoccus defluvii</name>
    <dbReference type="NCBI Taxonomy" id="1285901"/>
    <lineage>
        <taxon>Bacteria</taxon>
        <taxon>Bacillati</taxon>
        <taxon>Actinomycetota</taxon>
        <taxon>Actinomycetes</taxon>
        <taxon>Propionibacteriales</taxon>
        <taxon>Propionibacteriaceae</taxon>
        <taxon>Tessaracoccus</taxon>
    </lineage>
</organism>
<dbReference type="EMBL" id="CP060789">
    <property type="protein sequence ID" value="QNP57252.1"/>
    <property type="molecule type" value="Genomic_DNA"/>
</dbReference>
<reference evidence="1 2" key="1">
    <citation type="submission" date="2020-08" db="EMBL/GenBank/DDBJ databases">
        <title>Genome sequence of Tessaracoccus defluvii JCM 17540T.</title>
        <authorList>
            <person name="Hyun D.-W."/>
            <person name="Bae J.-W."/>
        </authorList>
    </citation>
    <scope>NUCLEOTIDE SEQUENCE [LARGE SCALE GENOMIC DNA]</scope>
    <source>
        <strain evidence="1 2">JCM 17540</strain>
    </source>
</reference>
<dbReference type="Pfam" id="PF09438">
    <property type="entry name" value="DUF2017"/>
    <property type="match status" value="1"/>
</dbReference>
<dbReference type="RefSeq" id="WP_187722341.1">
    <property type="nucleotide sequence ID" value="NZ_BAABBL010000006.1"/>
</dbReference>
<dbReference type="InterPro" id="IPR018561">
    <property type="entry name" value="AosR"/>
</dbReference>
<sequence>MTVNDDAIVWAFDGHDGRDEGLAALLGFYQSHLAQLLPEDSDDPFERIVAGMSDDPTETMRSHPRLARLFPPALADERASGEFWRNTVGDQARARLTAAEAVQADLASWEGYIPVRLAAIGDWAKTLGGLRLFWYAELAGTDRLAQPSEEAIEANPALVDLVEWLGFLLEDLMESRDVCAEEGHSLDPGQFRVRGHGGRD</sequence>
<dbReference type="KEGG" id="tdf:H9L22_08445"/>
<gene>
    <name evidence="1" type="ORF">H9L22_08445</name>
</gene>